<dbReference type="EMBL" id="CP026721">
    <property type="protein sequence ID" value="QAV32678.1"/>
    <property type="molecule type" value="Genomic_DNA"/>
</dbReference>
<feature type="binding site" evidence="6">
    <location>
        <position position="112"/>
    </location>
    <ligand>
        <name>Mg(2+)</name>
        <dbReference type="ChEBI" id="CHEBI:18420"/>
    </ligand>
</feature>
<keyword evidence="8" id="KW-1185">Reference proteome</keyword>
<organism evidence="7 8">
    <name type="scientific">Fervidobacterium changbaicum</name>
    <dbReference type="NCBI Taxonomy" id="310769"/>
    <lineage>
        <taxon>Bacteria</taxon>
        <taxon>Thermotogati</taxon>
        <taxon>Thermotogota</taxon>
        <taxon>Thermotogae</taxon>
        <taxon>Thermotogales</taxon>
        <taxon>Fervidobacteriaceae</taxon>
        <taxon>Fervidobacterium</taxon>
    </lineage>
</organism>
<keyword evidence="6" id="KW-0227">DNA damage</keyword>
<dbReference type="InterPro" id="IPR007581">
    <property type="entry name" value="Endonuclease-V"/>
</dbReference>
<dbReference type="Gene3D" id="3.30.2170.10">
    <property type="entry name" value="archaeoglobus fulgidus dsm 4304 superfamily"/>
    <property type="match status" value="1"/>
</dbReference>
<dbReference type="PANTHER" id="PTHR28511:SF1">
    <property type="entry name" value="ENDONUCLEASE V"/>
    <property type="match status" value="1"/>
</dbReference>
<keyword evidence="6" id="KW-0234">DNA repair</keyword>
<feature type="site" description="Interaction with target DNA" evidence="6">
    <location>
        <position position="82"/>
    </location>
</feature>
<gene>
    <name evidence="6" type="primary">nfi</name>
    <name evidence="7" type="ORF">CBS1_02205</name>
</gene>
<name>A0ABX5QQP3_9BACT</name>
<dbReference type="Proteomes" id="UP000288947">
    <property type="component" value="Chromosome"/>
</dbReference>
<protein>
    <recommendedName>
        <fullName evidence="6">Endonuclease V</fullName>
        <ecNumber evidence="6">3.1.21.7</ecNumber>
    </recommendedName>
    <alternativeName>
        <fullName evidence="6">Deoxyinosine 3'endonuclease</fullName>
    </alternativeName>
    <alternativeName>
        <fullName evidence="6">Deoxyribonuclease V</fullName>
        <shortName evidence="6">DNase V</shortName>
    </alternativeName>
</protein>
<keyword evidence="4 6" id="KW-0255">Endonuclease</keyword>
<dbReference type="PANTHER" id="PTHR28511">
    <property type="entry name" value="ENDONUCLEASE V"/>
    <property type="match status" value="1"/>
</dbReference>
<evidence type="ECO:0000256" key="2">
    <source>
        <dbReference type="ARBA" id="ARBA00022490"/>
    </source>
</evidence>
<evidence type="ECO:0000256" key="6">
    <source>
        <dbReference type="HAMAP-Rule" id="MF_00801"/>
    </source>
</evidence>
<keyword evidence="2 6" id="KW-0963">Cytoplasm</keyword>
<dbReference type="Pfam" id="PF04493">
    <property type="entry name" value="Endonuclease_5"/>
    <property type="match status" value="1"/>
</dbReference>
<comment type="function">
    <text evidence="6">DNA repair enzyme involved in the repair of deaminated bases. Selectively cleaves double-stranded DNA at the second phosphodiester bond 3' to a deoxyinosine leaving behind the intact lesion on the nicked DNA.</text>
</comment>
<comment type="cofactor">
    <cofactor evidence="6">
        <name>Mg(2+)</name>
        <dbReference type="ChEBI" id="CHEBI:18420"/>
    </cofactor>
</comment>
<evidence type="ECO:0000256" key="5">
    <source>
        <dbReference type="ARBA" id="ARBA00022801"/>
    </source>
</evidence>
<evidence type="ECO:0000313" key="8">
    <source>
        <dbReference type="Proteomes" id="UP000288947"/>
    </source>
</evidence>
<dbReference type="GO" id="GO:0004519">
    <property type="term" value="F:endonuclease activity"/>
    <property type="evidence" value="ECO:0007669"/>
    <property type="project" value="UniProtKB-KW"/>
</dbReference>
<proteinExistence type="inferred from homology"/>
<evidence type="ECO:0000256" key="3">
    <source>
        <dbReference type="ARBA" id="ARBA00022722"/>
    </source>
</evidence>
<dbReference type="CDD" id="cd06559">
    <property type="entry name" value="Endonuclease_V"/>
    <property type="match status" value="1"/>
</dbReference>
<keyword evidence="5 6" id="KW-0378">Hydrolase</keyword>
<feature type="binding site" evidence="6">
    <location>
        <position position="47"/>
    </location>
    <ligand>
        <name>Mg(2+)</name>
        <dbReference type="ChEBI" id="CHEBI:18420"/>
    </ligand>
</feature>
<keyword evidence="6" id="KW-0460">Magnesium</keyword>
<accession>A0ABX5QQP3</accession>
<reference evidence="7 8" key="1">
    <citation type="submission" date="2018-01" db="EMBL/GenBank/DDBJ databases">
        <title>The whole genome sequencing and assembly of Fervidobacterium changbaicum CBS-1 strain.</title>
        <authorList>
            <person name="Kim J.-Y."/>
            <person name="Park M.-K."/>
            <person name="Yi H."/>
            <person name="Bahn Y.-S."/>
            <person name="Kim J.F."/>
            <person name="Lee D.-W."/>
        </authorList>
    </citation>
    <scope>NUCLEOTIDE SEQUENCE [LARGE SCALE GENOMIC DNA]</scope>
    <source>
        <strain evidence="7 8">CBS-1</strain>
    </source>
</reference>
<dbReference type="HAMAP" id="MF_00801">
    <property type="entry name" value="Endonuclease_5"/>
    <property type="match status" value="1"/>
</dbReference>
<keyword evidence="3 6" id="KW-0540">Nuclease</keyword>
<comment type="similarity">
    <text evidence="6">Belongs to the endonuclease V family.</text>
</comment>
<dbReference type="EC" id="3.1.21.7" evidence="6"/>
<evidence type="ECO:0000313" key="7">
    <source>
        <dbReference type="EMBL" id="QAV32678.1"/>
    </source>
</evidence>
<comment type="subcellular location">
    <subcellularLocation>
        <location evidence="1 6">Cytoplasm</location>
    </subcellularLocation>
</comment>
<evidence type="ECO:0000256" key="1">
    <source>
        <dbReference type="ARBA" id="ARBA00004496"/>
    </source>
</evidence>
<keyword evidence="6" id="KW-0479">Metal-binding</keyword>
<sequence>MVDVKTLSDYMEPKTLEEAEQIQKELAKRLALCPLDFSQISLIAGVDVSYIDDQALGIVVLINKELEIVEVVSERMKVTFPYIPGFLAFREAPVIIKCFEKLKNRPDVALFDGQGIAHPRKLGIASHVGILLDLPTIGIAKSVLYGKCQKPSTVGQATLLKGQDEEVLGYCYLSKKNTKPIIISPGYKTDLDSSLHIVKSLLNGFKLPEPVRLAHLYSQKFKGS</sequence>
<evidence type="ECO:0000256" key="4">
    <source>
        <dbReference type="ARBA" id="ARBA00022759"/>
    </source>
</evidence>
<comment type="catalytic activity">
    <reaction evidence="6">
        <text>Endonucleolytic cleavage at apurinic or apyrimidinic sites to products with a 5'-phosphate.</text>
        <dbReference type="EC" id="3.1.21.7"/>
    </reaction>
</comment>